<organism evidence="2 3">
    <name type="scientific">Peronospora destructor</name>
    <dbReference type="NCBI Taxonomy" id="86335"/>
    <lineage>
        <taxon>Eukaryota</taxon>
        <taxon>Sar</taxon>
        <taxon>Stramenopiles</taxon>
        <taxon>Oomycota</taxon>
        <taxon>Peronosporomycetes</taxon>
        <taxon>Peronosporales</taxon>
        <taxon>Peronosporaceae</taxon>
        <taxon>Peronospora</taxon>
    </lineage>
</organism>
<reference evidence="2" key="1">
    <citation type="submission" date="2022-12" db="EMBL/GenBank/DDBJ databases">
        <authorList>
            <person name="Webb A."/>
        </authorList>
    </citation>
    <scope>NUCLEOTIDE SEQUENCE</scope>
    <source>
        <strain evidence="2">Pd1</strain>
    </source>
</reference>
<dbReference type="Proteomes" id="UP001162029">
    <property type="component" value="Unassembled WGS sequence"/>
</dbReference>
<dbReference type="AlphaFoldDB" id="A0AAV0TI96"/>
<evidence type="ECO:0000256" key="1">
    <source>
        <dbReference type="SAM" id="MobiDB-lite"/>
    </source>
</evidence>
<name>A0AAV0TI96_9STRA</name>
<evidence type="ECO:0000313" key="2">
    <source>
        <dbReference type="EMBL" id="CAI5721123.1"/>
    </source>
</evidence>
<accession>A0AAV0TI96</accession>
<comment type="caution">
    <text evidence="2">The sequence shown here is derived from an EMBL/GenBank/DDBJ whole genome shotgun (WGS) entry which is preliminary data.</text>
</comment>
<keyword evidence="3" id="KW-1185">Reference proteome</keyword>
<dbReference type="EMBL" id="CANTFM010000399">
    <property type="protein sequence ID" value="CAI5721123.1"/>
    <property type="molecule type" value="Genomic_DNA"/>
</dbReference>
<evidence type="ECO:0000313" key="3">
    <source>
        <dbReference type="Proteomes" id="UP001162029"/>
    </source>
</evidence>
<sequence>MNADDEASMTYFLPDGITNDSPPTNSRIKASFGPIGGRSTAETISQSIATSTRSTAVVFQLSSLEFEE</sequence>
<protein>
    <submittedName>
        <fullName evidence="2">Uncharacterized protein</fullName>
    </submittedName>
</protein>
<feature type="region of interest" description="Disordered" evidence="1">
    <location>
        <begin position="1"/>
        <end position="24"/>
    </location>
</feature>
<proteinExistence type="predicted"/>
<gene>
    <name evidence="2" type="ORF">PDE001_LOCUS2393</name>
</gene>